<comment type="similarity">
    <text evidence="1 3">Belongs to the acetaldehyde dehydrogenase family.</text>
</comment>
<feature type="domain" description="Acetaldehyde dehydrogenase C-terminal" evidence="5">
    <location>
        <begin position="127"/>
        <end position="283"/>
    </location>
</feature>
<dbReference type="AlphaFoldDB" id="A0A934V400"/>
<dbReference type="RefSeq" id="WP_200322942.1">
    <property type="nucleotide sequence ID" value="NZ_JAENJH010000008.1"/>
</dbReference>
<dbReference type="EMBL" id="JAENJH010000008">
    <property type="protein sequence ID" value="MBK1787841.1"/>
    <property type="molecule type" value="Genomic_DNA"/>
</dbReference>
<sequence>MTTKVAIIGPGHVGTDLLVKLHRHPGLEPVAVAGTDPDSPGLAMARELGVATTDRGVAGLVELDAFADVAVVLDASTAAAHTEHVAVLAPHERRLVALTPAATTSMVVPSVNLDQLTDGPAVGLVSCSGQAAVPIVHAISGVVAVHYAEVVASIASSSAGQGTRANLDEFTEATRQAIQRIGGARRGKAVTVLNPADPPMAMRVTVLGLVDALDDTRCAAISSSVEAAVTDVAGRVPGYRLKQDVGFRPIERDEPLRTLIGEASREHWEVAVSLEVRGAGDHLGTYAGNLDIMTTAALDVTARLGARDVESEVA</sequence>
<evidence type="ECO:0000259" key="5">
    <source>
        <dbReference type="Pfam" id="PF09290"/>
    </source>
</evidence>
<dbReference type="InterPro" id="IPR000534">
    <property type="entry name" value="Semialdehyde_DH_NAD-bd"/>
</dbReference>
<accession>A0A934V400</accession>
<evidence type="ECO:0000313" key="7">
    <source>
        <dbReference type="Proteomes" id="UP000635245"/>
    </source>
</evidence>
<keyword evidence="2 3" id="KW-0520">NAD</keyword>
<keyword evidence="3" id="KW-0058">Aromatic hydrocarbons catabolism</keyword>
<dbReference type="SUPFAM" id="SSF51735">
    <property type="entry name" value="NAD(P)-binding Rossmann-fold domains"/>
    <property type="match status" value="1"/>
</dbReference>
<dbReference type="Gene3D" id="3.30.360.10">
    <property type="entry name" value="Dihydrodipicolinate Reductase, domain 2"/>
    <property type="match status" value="1"/>
</dbReference>
<evidence type="ECO:0000256" key="3">
    <source>
        <dbReference type="HAMAP-Rule" id="MF_01657"/>
    </source>
</evidence>
<feature type="active site" description="Acyl-thioester intermediate" evidence="3">
    <location>
        <position position="127"/>
    </location>
</feature>
<keyword evidence="7" id="KW-1185">Reference proteome</keyword>
<dbReference type="GO" id="GO:0008774">
    <property type="term" value="F:acetaldehyde dehydrogenase (acetylating) activity"/>
    <property type="evidence" value="ECO:0007669"/>
    <property type="project" value="UniProtKB-UniRule"/>
</dbReference>
<evidence type="ECO:0000256" key="1">
    <source>
        <dbReference type="ARBA" id="ARBA00009244"/>
    </source>
</evidence>
<name>A0A934V400_9PSEU</name>
<dbReference type="Pfam" id="PF09290">
    <property type="entry name" value="AcetDehyd-dimer"/>
    <property type="match status" value="1"/>
</dbReference>
<protein>
    <recommendedName>
        <fullName evidence="3">Acetaldehyde dehydrogenase</fullName>
        <ecNumber evidence="3">1.2.1.10</ecNumber>
    </recommendedName>
    <alternativeName>
        <fullName evidence="3">Acetaldehyde dehydrogenase [acetylating]</fullName>
    </alternativeName>
</protein>
<dbReference type="PIRSF" id="PIRSF015689">
    <property type="entry name" value="Actaldh_dh_actl"/>
    <property type="match status" value="1"/>
</dbReference>
<feature type="binding site" evidence="3">
    <location>
        <position position="289"/>
    </location>
    <ligand>
        <name>NAD(+)</name>
        <dbReference type="ChEBI" id="CHEBI:57540"/>
    </ligand>
</feature>
<dbReference type="GO" id="GO:0051287">
    <property type="term" value="F:NAD binding"/>
    <property type="evidence" value="ECO:0007669"/>
    <property type="project" value="UniProtKB-UniRule"/>
</dbReference>
<feature type="domain" description="Semialdehyde dehydrogenase NAD-binding" evidence="4">
    <location>
        <begin position="4"/>
        <end position="116"/>
    </location>
</feature>
<dbReference type="Proteomes" id="UP000635245">
    <property type="component" value="Unassembled WGS sequence"/>
</dbReference>
<dbReference type="CDD" id="cd23933">
    <property type="entry name" value="ALDH_C"/>
    <property type="match status" value="1"/>
</dbReference>
<dbReference type="Pfam" id="PF01118">
    <property type="entry name" value="Semialdhyde_dh"/>
    <property type="match status" value="1"/>
</dbReference>
<evidence type="ECO:0000256" key="2">
    <source>
        <dbReference type="ARBA" id="ARBA00023027"/>
    </source>
</evidence>
<dbReference type="InterPro" id="IPR003361">
    <property type="entry name" value="Acetaldehyde_dehydrogenase"/>
</dbReference>
<organism evidence="6 7">
    <name type="scientific">Prauserella cavernicola</name>
    <dbReference type="NCBI Taxonomy" id="2800127"/>
    <lineage>
        <taxon>Bacteria</taxon>
        <taxon>Bacillati</taxon>
        <taxon>Actinomycetota</taxon>
        <taxon>Actinomycetes</taxon>
        <taxon>Pseudonocardiales</taxon>
        <taxon>Pseudonocardiaceae</taxon>
        <taxon>Prauserella</taxon>
    </lineage>
</organism>
<dbReference type="SUPFAM" id="SSF55347">
    <property type="entry name" value="Glyceraldehyde-3-phosphate dehydrogenase-like, C-terminal domain"/>
    <property type="match status" value="1"/>
</dbReference>
<dbReference type="Gene3D" id="3.40.50.720">
    <property type="entry name" value="NAD(P)-binding Rossmann-like Domain"/>
    <property type="match status" value="1"/>
</dbReference>
<evidence type="ECO:0000313" key="6">
    <source>
        <dbReference type="EMBL" id="MBK1787841.1"/>
    </source>
</evidence>
<dbReference type="InterPro" id="IPR036291">
    <property type="entry name" value="NAD(P)-bd_dom_sf"/>
</dbReference>
<dbReference type="EC" id="1.2.1.10" evidence="3"/>
<evidence type="ECO:0000259" key="4">
    <source>
        <dbReference type="Pfam" id="PF01118"/>
    </source>
</evidence>
<dbReference type="NCBIfam" id="NF006157">
    <property type="entry name" value="PRK08300.1"/>
    <property type="match status" value="1"/>
</dbReference>
<reference evidence="6" key="1">
    <citation type="submission" date="2020-12" db="EMBL/GenBank/DDBJ databases">
        <title>Prauserella sp. ASG 168, a novel actinomycete isolated from cave rock.</title>
        <authorList>
            <person name="Suriyachadkun C."/>
        </authorList>
    </citation>
    <scope>NUCLEOTIDE SEQUENCE</scope>
    <source>
        <strain evidence="6">ASG 168</strain>
    </source>
</reference>
<dbReference type="InterPro" id="IPR015426">
    <property type="entry name" value="Acetylaldehyde_DH_C"/>
</dbReference>
<comment type="caution">
    <text evidence="6">The sequence shown here is derived from an EMBL/GenBank/DDBJ whole genome shotgun (WGS) entry which is preliminary data.</text>
</comment>
<comment type="caution">
    <text evidence="3">Lacks conserved residue(s) required for the propagation of feature annotation.</text>
</comment>
<proteinExistence type="inferred from homology"/>
<dbReference type="NCBIfam" id="TIGR03215">
    <property type="entry name" value="ac_ald_DH_ac"/>
    <property type="match status" value="1"/>
</dbReference>
<gene>
    <name evidence="6" type="ORF">JHE00_26225</name>
</gene>
<comment type="catalytic activity">
    <reaction evidence="3">
        <text>acetaldehyde + NAD(+) + CoA = acetyl-CoA + NADH + H(+)</text>
        <dbReference type="Rhea" id="RHEA:23288"/>
        <dbReference type="ChEBI" id="CHEBI:15343"/>
        <dbReference type="ChEBI" id="CHEBI:15378"/>
        <dbReference type="ChEBI" id="CHEBI:57287"/>
        <dbReference type="ChEBI" id="CHEBI:57288"/>
        <dbReference type="ChEBI" id="CHEBI:57540"/>
        <dbReference type="ChEBI" id="CHEBI:57945"/>
        <dbReference type="EC" id="1.2.1.10"/>
    </reaction>
</comment>
<dbReference type="HAMAP" id="MF_01657">
    <property type="entry name" value="Ac_ald_DH_ac"/>
    <property type="match status" value="1"/>
</dbReference>
<keyword evidence="3 6" id="KW-0560">Oxidoreductase</keyword>